<evidence type="ECO:0000259" key="10">
    <source>
        <dbReference type="Pfam" id="PF22578"/>
    </source>
</evidence>
<feature type="domain" description="Digeranylgeranylglycerophospholipid reductase catalytic" evidence="10">
    <location>
        <begin position="178"/>
        <end position="264"/>
    </location>
</feature>
<dbReference type="Pfam" id="PF22578">
    <property type="entry name" value="GGR_cat"/>
    <property type="match status" value="1"/>
</dbReference>
<evidence type="ECO:0000259" key="9">
    <source>
        <dbReference type="Pfam" id="PF00890"/>
    </source>
</evidence>
<dbReference type="Pfam" id="PF00890">
    <property type="entry name" value="FAD_binding_2"/>
    <property type="match status" value="1"/>
</dbReference>
<keyword evidence="4 8" id="KW-0560">Oxidoreductase</keyword>
<accession>A0A8J8PG77</accession>
<keyword evidence="8" id="KW-0520">NAD</keyword>
<comment type="catalytic activity">
    <reaction evidence="8">
        <text>archaetidylserine + 8 AH2 = 2,3-bis-O-phytanyl-sn-glycero-3-phospho-L-serine + 8 A</text>
        <dbReference type="Rhea" id="RHEA:84215"/>
        <dbReference type="ChEBI" id="CHEBI:13193"/>
        <dbReference type="ChEBI" id="CHEBI:17499"/>
        <dbReference type="ChEBI" id="CHEBI:71517"/>
        <dbReference type="ChEBI" id="CHEBI:74853"/>
    </reaction>
</comment>
<dbReference type="InterPro" id="IPR023590">
    <property type="entry name" value="DGGGPL_reductase"/>
</dbReference>
<reference evidence="11" key="1">
    <citation type="submission" date="2016-03" db="EMBL/GenBank/DDBJ databases">
        <authorList>
            <person name="Borrel G."/>
            <person name="Mccann A."/>
            <person name="O'Toole P.W."/>
        </authorList>
    </citation>
    <scope>NUCLEOTIDE SEQUENCE</scope>
    <source>
        <strain evidence="11">183</strain>
    </source>
</reference>
<evidence type="ECO:0000313" key="12">
    <source>
        <dbReference type="Proteomes" id="UP000752814"/>
    </source>
</evidence>
<dbReference type="Gene3D" id="3.30.9.10">
    <property type="entry name" value="D-Amino Acid Oxidase, subunit A, domain 2"/>
    <property type="match status" value="1"/>
</dbReference>
<comment type="caution">
    <text evidence="8">Lacks conserved residue(s) required for the propagation of feature annotation.</text>
</comment>
<sequence>MKYTCDVVVVGAGPGGSMAAKHAALGGLDTILIEKKAEIGAPLRCAEGVSRRRLVEVGIEPDPKWISQEIVGSIMKSPSGHTLKVIEAHGDHGVGYVLERHLFDKAVAEQAAAAGAKIMMRTGCTGVIRDADGKLIGIRARQMGTDIEIYAKCIVAADGFESQTARWAGIDTSIGTNDVDTCIQYRMTNVSIEHEFCEFLIGSAAPGGYIWIFPKGKRTANVGLGIQGSKCKGKADAKYYLDRYIEKDERLRNGQILEIVGGAVSTSAGLECSVADNLIIVGDAARIINPLTGGGIYHACMTGKLAGEILSKYAENNNFSKEALIEYDAAWRAKIYPELERNWRIKEKYVEMSDELLDEFILAISDFDLKQIRVDDLIEAAKEKFPQILED</sequence>
<keyword evidence="5 8" id="KW-0443">Lipid metabolism</keyword>
<dbReference type="InterPro" id="IPR003953">
    <property type="entry name" value="FAD-dep_OxRdtase_2_FAD-bd"/>
</dbReference>
<dbReference type="PRINTS" id="PR00420">
    <property type="entry name" value="RNGMNOXGNASE"/>
</dbReference>
<dbReference type="UniPathway" id="UPA00940"/>
<dbReference type="InterPro" id="IPR036188">
    <property type="entry name" value="FAD/NAD-bd_sf"/>
</dbReference>
<feature type="binding site" evidence="8">
    <location>
        <position position="283"/>
    </location>
    <ligand>
        <name>FAD</name>
        <dbReference type="ChEBI" id="CHEBI:57692"/>
    </ligand>
</feature>
<evidence type="ECO:0000256" key="7">
    <source>
        <dbReference type="ARBA" id="ARBA00023264"/>
    </source>
</evidence>
<dbReference type="GO" id="GO:0050660">
    <property type="term" value="F:flavin adenine dinucleotide binding"/>
    <property type="evidence" value="ECO:0007669"/>
    <property type="project" value="UniProtKB-UniRule"/>
</dbReference>
<feature type="binding site" evidence="8">
    <location>
        <position position="100"/>
    </location>
    <ligand>
        <name>FAD</name>
        <dbReference type="ChEBI" id="CHEBI:57692"/>
    </ligand>
</feature>
<feature type="binding site" evidence="8">
    <location>
        <position position="296"/>
    </location>
    <ligand>
        <name>FAD</name>
        <dbReference type="ChEBI" id="CHEBI:57692"/>
    </ligand>
</feature>
<dbReference type="GO" id="GO:0016020">
    <property type="term" value="C:membrane"/>
    <property type="evidence" value="ECO:0007669"/>
    <property type="project" value="GOC"/>
</dbReference>
<proteinExistence type="inferred from homology"/>
<feature type="binding site" evidence="8">
    <location>
        <position position="34"/>
    </location>
    <ligand>
        <name>FAD</name>
        <dbReference type="ChEBI" id="CHEBI:57692"/>
    </ligand>
</feature>
<feature type="binding site" evidence="8">
    <location>
        <position position="295"/>
    </location>
    <ligand>
        <name>FAD</name>
        <dbReference type="ChEBI" id="CHEBI:57692"/>
    </ligand>
</feature>
<dbReference type="SUPFAM" id="SSF51905">
    <property type="entry name" value="FAD/NAD(P)-binding domain"/>
    <property type="match status" value="1"/>
</dbReference>
<comment type="cofactor">
    <cofactor evidence="8">
        <name>FAD</name>
        <dbReference type="ChEBI" id="CHEBI:57692"/>
    </cofactor>
    <text evidence="8">Binds 1 FAD per subunit.</text>
</comment>
<keyword evidence="7 8" id="KW-1208">Phospholipid metabolism</keyword>
<feature type="binding site" evidence="8">
    <location>
        <position position="48"/>
    </location>
    <ligand>
        <name>FAD</name>
        <dbReference type="ChEBI" id="CHEBI:57692"/>
    </ligand>
</feature>
<feature type="domain" description="FAD-dependent oxidoreductase 2 FAD-binding" evidence="9">
    <location>
        <begin position="6"/>
        <end position="49"/>
    </location>
</feature>
<dbReference type="InterPro" id="IPR011777">
    <property type="entry name" value="Geranylgeranyl_Rdtase_fam"/>
</dbReference>
<evidence type="ECO:0000256" key="5">
    <source>
        <dbReference type="ARBA" id="ARBA00023098"/>
    </source>
</evidence>
<keyword evidence="2 8" id="KW-0285">Flavoprotein</keyword>
<organism evidence="11 12">
    <name type="scientific">Candidatus Methanomassiliicoccus intestinalis</name>
    <dbReference type="NCBI Taxonomy" id="1406512"/>
    <lineage>
        <taxon>Archaea</taxon>
        <taxon>Methanobacteriati</taxon>
        <taxon>Thermoplasmatota</taxon>
        <taxon>Thermoplasmata</taxon>
        <taxon>Methanomassiliicoccales</taxon>
        <taxon>Methanomassiliicoccaceae</taxon>
        <taxon>Methanomassiliicoccus</taxon>
    </lineage>
</organism>
<feature type="binding site" evidence="8">
    <location>
        <position position="46"/>
    </location>
    <ligand>
        <name>FAD</name>
        <dbReference type="ChEBI" id="CHEBI:57692"/>
    </ligand>
</feature>
<keyword evidence="3 8" id="KW-0274">FAD</keyword>
<dbReference type="Proteomes" id="UP000752814">
    <property type="component" value="Unassembled WGS sequence"/>
</dbReference>
<dbReference type="GO" id="GO:0050661">
    <property type="term" value="F:NADP binding"/>
    <property type="evidence" value="ECO:0007669"/>
    <property type="project" value="UniProtKB-UniRule"/>
</dbReference>
<comment type="catalytic activity">
    <reaction evidence="8">
        <text>a 2,3-bis-O-phytanyl-sn-glycerol 1-phospholipid + 8 A = a 2,3-bis-O-(geranylgeranyl)-sn-glycerol 1-phospholipid + 8 AH2</text>
        <dbReference type="Rhea" id="RHEA:64376"/>
        <dbReference type="ChEBI" id="CHEBI:13193"/>
        <dbReference type="ChEBI" id="CHEBI:17499"/>
        <dbReference type="ChEBI" id="CHEBI:138139"/>
        <dbReference type="ChEBI" id="CHEBI:138140"/>
    </reaction>
</comment>
<dbReference type="GO" id="GO:0016628">
    <property type="term" value="F:oxidoreductase activity, acting on the CH-CH group of donors, NAD or NADP as acceptor"/>
    <property type="evidence" value="ECO:0007669"/>
    <property type="project" value="UniProtKB-UniRule"/>
</dbReference>
<keyword evidence="6 8" id="KW-0594">Phospholipid biosynthesis</keyword>
<dbReference type="PANTHER" id="PTHR42685">
    <property type="entry name" value="GERANYLGERANYL DIPHOSPHATE REDUCTASE"/>
    <property type="match status" value="1"/>
</dbReference>
<feature type="binding site" evidence="8">
    <location>
        <position position="15"/>
    </location>
    <ligand>
        <name>FAD</name>
        <dbReference type="ChEBI" id="CHEBI:57692"/>
    </ligand>
</feature>
<evidence type="ECO:0000256" key="1">
    <source>
        <dbReference type="ARBA" id="ARBA00022516"/>
    </source>
</evidence>
<dbReference type="HAMAP" id="MF_01287">
    <property type="entry name" value="DGGGPL_reductase"/>
    <property type="match status" value="1"/>
</dbReference>
<dbReference type="PANTHER" id="PTHR42685:SF18">
    <property type="entry name" value="DIGERANYLGERANYLGLYCEROPHOSPHOLIPID REDUCTASE"/>
    <property type="match status" value="1"/>
</dbReference>
<comment type="catalytic activity">
    <reaction evidence="8">
        <text>2,3-bis-O-(phytanyl)-sn-glycerol 1-phosphate + 8 NAD(+) = 2,3-bis-O-(geranylgeranyl)-sn-glycerol 1-phosphate + 8 NADH + 8 H(+)</text>
        <dbReference type="Rhea" id="RHEA:36039"/>
        <dbReference type="ChEBI" id="CHEBI:15378"/>
        <dbReference type="ChEBI" id="CHEBI:57540"/>
        <dbReference type="ChEBI" id="CHEBI:57945"/>
        <dbReference type="ChEBI" id="CHEBI:58837"/>
        <dbReference type="ChEBI" id="CHEBI:73125"/>
        <dbReference type="EC" id="1.3.1.101"/>
    </reaction>
</comment>
<feature type="binding site" evidence="8">
    <location>
        <position position="374"/>
    </location>
    <ligand>
        <name>a 2,3-bis-O-(geranylgeranyl)-sn-glycerol 1-phospholipid</name>
        <dbReference type="ChEBI" id="CHEBI:138140"/>
    </ligand>
</feature>
<dbReference type="RefSeq" id="WP_400256442.1">
    <property type="nucleotide sequence ID" value="NZ_CAYAYE010000024.1"/>
</dbReference>
<feature type="binding site" evidence="8">
    <location>
        <position position="45"/>
    </location>
    <ligand>
        <name>FAD</name>
        <dbReference type="ChEBI" id="CHEBI:57692"/>
    </ligand>
</feature>
<dbReference type="AlphaFoldDB" id="A0A8J8PG77"/>
<dbReference type="GO" id="GO:0046467">
    <property type="term" value="P:membrane lipid biosynthetic process"/>
    <property type="evidence" value="ECO:0007669"/>
    <property type="project" value="InterPro"/>
</dbReference>
<name>A0A8J8PG77_9ARCH</name>
<evidence type="ECO:0000256" key="2">
    <source>
        <dbReference type="ARBA" id="ARBA00022630"/>
    </source>
</evidence>
<comment type="catalytic activity">
    <reaction evidence="8">
        <text>CDP-2,3-bis-O-(geranylgeranyl)-sn-glycerol + 8 AH2 = CDP-2,3-bis-O-(phytanyl)-sn-glycerol + 8 A</text>
        <dbReference type="Rhea" id="RHEA:84207"/>
        <dbReference type="ChEBI" id="CHEBI:13193"/>
        <dbReference type="ChEBI" id="CHEBI:17499"/>
        <dbReference type="ChEBI" id="CHEBI:58838"/>
        <dbReference type="ChEBI" id="CHEBI:74004"/>
    </reaction>
</comment>
<comment type="pathway">
    <text evidence="8">Membrane lipid metabolism; glycerophospholipid metabolism.</text>
</comment>
<evidence type="ECO:0000313" key="11">
    <source>
        <dbReference type="EMBL" id="TQS83507.1"/>
    </source>
</evidence>
<protein>
    <recommendedName>
        <fullName evidence="8">Digeranylgeranylglycerophospholipid reductase</fullName>
        <shortName evidence="8">DGGGPL reductase</shortName>
        <ecNumber evidence="8">1.3.1.101</ecNumber>
    </recommendedName>
    <alternativeName>
        <fullName evidence="8">2,3-bis-O-geranylgeranylglyceryl phosphate reductase</fullName>
    </alternativeName>
    <alternativeName>
        <fullName evidence="8">Geranylgeranyl reductase</fullName>
        <shortName evidence="8">GGR</shortName>
    </alternativeName>
</protein>
<dbReference type="EMBL" id="LVVT01000010">
    <property type="protein sequence ID" value="TQS83507.1"/>
    <property type="molecule type" value="Genomic_DNA"/>
</dbReference>
<comment type="function">
    <text evidence="8">Is involved in the reduction of 2,3-digeranylgeranylglycerophospholipids (unsaturated archaeols) into 2,3-diphytanylglycerophospholipids (saturated archaeols) in the biosynthesis of archaeal membrane lipids. Catalyzes the formation of archaetidic acid (2,3-di-O-phytanyl-sn-glyceryl phosphate) from 2,3-di-O-geranylgeranylglyceryl phosphate (DGGGP) via the hydrogenation of each double bond of the isoprenoid chains. Is also probably able to reduce double bonds of geranyl groups in CDP-2,3-bis-O-(geranylgeranyl)-sn-glycerol and archaetidylserine, thus acting at various stages in the biosynthesis of archaeal membrane lipids.</text>
</comment>
<dbReference type="GO" id="GO:0046474">
    <property type="term" value="P:glycerophospholipid biosynthetic process"/>
    <property type="evidence" value="ECO:0007669"/>
    <property type="project" value="UniProtKB-UniRule"/>
</dbReference>
<evidence type="ECO:0000256" key="4">
    <source>
        <dbReference type="ARBA" id="ARBA00023002"/>
    </source>
</evidence>
<comment type="catalytic activity">
    <reaction evidence="8">
        <text>2,3-bis-O-(phytanyl)-sn-glycerol 1-phosphate + 8 NADP(+) = 2,3-bis-O-(geranylgeranyl)-sn-glycerol 1-phosphate + 8 NADPH + 8 H(+)</text>
        <dbReference type="Rhea" id="RHEA:36035"/>
        <dbReference type="ChEBI" id="CHEBI:15378"/>
        <dbReference type="ChEBI" id="CHEBI:57783"/>
        <dbReference type="ChEBI" id="CHEBI:58349"/>
        <dbReference type="ChEBI" id="CHEBI:58837"/>
        <dbReference type="ChEBI" id="CHEBI:73125"/>
        <dbReference type="EC" id="1.3.1.101"/>
    </reaction>
</comment>
<dbReference type="GO" id="GO:0045550">
    <property type="term" value="F:geranylgeranyl reductase activity"/>
    <property type="evidence" value="ECO:0007669"/>
    <property type="project" value="InterPro"/>
</dbReference>
<evidence type="ECO:0000256" key="8">
    <source>
        <dbReference type="HAMAP-Rule" id="MF_01287"/>
    </source>
</evidence>
<evidence type="ECO:0000256" key="3">
    <source>
        <dbReference type="ARBA" id="ARBA00022827"/>
    </source>
</evidence>
<keyword evidence="8" id="KW-0521">NADP</keyword>
<gene>
    <name evidence="11" type="ORF">A3207_07900</name>
</gene>
<dbReference type="EC" id="1.3.1.101" evidence="8"/>
<dbReference type="NCBIfam" id="TIGR02032">
    <property type="entry name" value="GG-red-SF"/>
    <property type="match status" value="1"/>
</dbReference>
<comment type="similarity">
    <text evidence="8">Belongs to the geranylgeranyl reductase family. DGGGPL reductase subfamily.</text>
</comment>
<dbReference type="InterPro" id="IPR050407">
    <property type="entry name" value="Geranylgeranyl_reductase"/>
</dbReference>
<evidence type="ECO:0000256" key="6">
    <source>
        <dbReference type="ARBA" id="ARBA00023209"/>
    </source>
</evidence>
<dbReference type="Gene3D" id="3.50.50.60">
    <property type="entry name" value="FAD/NAD(P)-binding domain"/>
    <property type="match status" value="1"/>
</dbReference>
<keyword evidence="1 8" id="KW-0444">Lipid biosynthesis</keyword>
<comment type="miscellaneous">
    <text evidence="8">Reduction reaction proceeds via syn addition of hydrogen for double bonds.</text>
</comment>
<dbReference type="GO" id="GO:0051287">
    <property type="term" value="F:NAD binding"/>
    <property type="evidence" value="ECO:0007669"/>
    <property type="project" value="UniProtKB-UniRule"/>
</dbReference>
<dbReference type="InterPro" id="IPR054715">
    <property type="entry name" value="GGR_cat"/>
</dbReference>
<comment type="caution">
    <text evidence="11">The sequence shown here is derived from an EMBL/GenBank/DDBJ whole genome shotgun (WGS) entry which is preliminary data.</text>
</comment>